<dbReference type="EMBL" id="PYDT01000006">
    <property type="protein sequence ID" value="THU57115.1"/>
    <property type="molecule type" value="Genomic_DNA"/>
</dbReference>
<sequence length="278" mass="30713">MLACGLLPSPPFPALSRSPPLPYALPRNCLRSCDSRHVLSQGAQNRGSSRTCIATRAAVSRGEDDDEEKEGEGDGCSPGAAKGSGTSARGRRLLKVREEKRKRESDRIHNYPSWAKILENACKDDAELRALLGDSIGSPELMRKRVIQSWYVMGRLGAFNSSNLQLANSSMDYNPLYDSDKAVQSMSSSFHDIGDVEFQDNWGRILGYPTSGIRWATYGRLGRGHDERRVWRFPSGISGPSDVMVWRFPSGISGPSDVMETRQRKIGRDDGEEGMATK</sequence>
<feature type="region of interest" description="Disordered" evidence="1">
    <location>
        <begin position="58"/>
        <end position="105"/>
    </location>
</feature>
<feature type="compositionally biased region" description="Basic and acidic residues" evidence="1">
    <location>
        <begin position="95"/>
        <end position="105"/>
    </location>
</feature>
<name>A0A4S8J6P2_MUSBA</name>
<dbReference type="PANTHER" id="PTHR46737">
    <property type="entry name" value="OS02G0827600 PROTEIN"/>
    <property type="match status" value="1"/>
</dbReference>
<evidence type="ECO:0000256" key="1">
    <source>
        <dbReference type="SAM" id="MobiDB-lite"/>
    </source>
</evidence>
<feature type="compositionally biased region" description="Acidic residues" evidence="1">
    <location>
        <begin position="63"/>
        <end position="73"/>
    </location>
</feature>
<organism evidence="2 3">
    <name type="scientific">Musa balbisiana</name>
    <name type="common">Banana</name>
    <dbReference type="NCBI Taxonomy" id="52838"/>
    <lineage>
        <taxon>Eukaryota</taxon>
        <taxon>Viridiplantae</taxon>
        <taxon>Streptophyta</taxon>
        <taxon>Embryophyta</taxon>
        <taxon>Tracheophyta</taxon>
        <taxon>Spermatophyta</taxon>
        <taxon>Magnoliopsida</taxon>
        <taxon>Liliopsida</taxon>
        <taxon>Zingiberales</taxon>
        <taxon>Musaceae</taxon>
        <taxon>Musa</taxon>
    </lineage>
</organism>
<dbReference type="PANTHER" id="PTHR46737:SF2">
    <property type="entry name" value="OS02G0827600 PROTEIN"/>
    <property type="match status" value="1"/>
</dbReference>
<dbReference type="AlphaFoldDB" id="A0A4S8J6P2"/>
<evidence type="ECO:0000313" key="3">
    <source>
        <dbReference type="Proteomes" id="UP000317650"/>
    </source>
</evidence>
<comment type="caution">
    <text evidence="2">The sequence shown here is derived from an EMBL/GenBank/DDBJ whole genome shotgun (WGS) entry which is preliminary data.</text>
</comment>
<reference evidence="2 3" key="1">
    <citation type="journal article" date="2019" name="Nat. Plants">
        <title>Genome sequencing of Musa balbisiana reveals subgenome evolution and function divergence in polyploid bananas.</title>
        <authorList>
            <person name="Yao X."/>
        </authorList>
    </citation>
    <scope>NUCLEOTIDE SEQUENCE [LARGE SCALE GENOMIC DNA]</scope>
    <source>
        <strain evidence="3">cv. DH-PKW</strain>
        <tissue evidence="2">Leaves</tissue>
    </source>
</reference>
<accession>A0A4S8J6P2</accession>
<evidence type="ECO:0000313" key="2">
    <source>
        <dbReference type="EMBL" id="THU57115.1"/>
    </source>
</evidence>
<keyword evidence="3" id="KW-1185">Reference proteome</keyword>
<dbReference type="Proteomes" id="UP000317650">
    <property type="component" value="Chromosome 3"/>
</dbReference>
<dbReference type="Pfam" id="PF12049">
    <property type="entry name" value="DUF3531"/>
    <property type="match status" value="1"/>
</dbReference>
<dbReference type="STRING" id="52838.A0A4S8J6P2"/>
<protein>
    <submittedName>
        <fullName evidence="2">Uncharacterized protein</fullName>
    </submittedName>
</protein>
<dbReference type="InterPro" id="IPR021920">
    <property type="entry name" value="DUF3531"/>
</dbReference>
<proteinExistence type="predicted"/>
<gene>
    <name evidence="2" type="ORF">C4D60_Mb03t00090</name>
</gene>